<evidence type="ECO:0000259" key="18">
    <source>
        <dbReference type="SMART" id="SM00831"/>
    </source>
</evidence>
<comment type="catalytic activity">
    <reaction evidence="15 16">
        <text>Ca(2+)(in) + ATP + H2O = Ca(2+)(out) + ADP + phosphate + H(+)</text>
        <dbReference type="Rhea" id="RHEA:18105"/>
        <dbReference type="ChEBI" id="CHEBI:15377"/>
        <dbReference type="ChEBI" id="CHEBI:15378"/>
        <dbReference type="ChEBI" id="CHEBI:29108"/>
        <dbReference type="ChEBI" id="CHEBI:30616"/>
        <dbReference type="ChEBI" id="CHEBI:43474"/>
        <dbReference type="ChEBI" id="CHEBI:456216"/>
        <dbReference type="EC" id="7.2.2.10"/>
    </reaction>
</comment>
<dbReference type="GO" id="GO:0016887">
    <property type="term" value="F:ATP hydrolysis activity"/>
    <property type="evidence" value="ECO:0007669"/>
    <property type="project" value="InterPro"/>
</dbReference>
<dbReference type="Pfam" id="PF13246">
    <property type="entry name" value="Cation_ATPase"/>
    <property type="match status" value="1"/>
</dbReference>
<dbReference type="Pfam" id="PF00122">
    <property type="entry name" value="E1-E2_ATPase"/>
    <property type="match status" value="1"/>
</dbReference>
<dbReference type="SUPFAM" id="SSF81660">
    <property type="entry name" value="Metal cation-transporting ATPase, ATP-binding domain N"/>
    <property type="match status" value="1"/>
</dbReference>
<dbReference type="Proteomes" id="UP001151518">
    <property type="component" value="Unassembled WGS sequence"/>
</dbReference>
<comment type="caution">
    <text evidence="19">The sequence shown here is derived from an EMBL/GenBank/DDBJ whole genome shotgun (WGS) entry which is preliminary data.</text>
</comment>
<evidence type="ECO:0000256" key="13">
    <source>
        <dbReference type="ARBA" id="ARBA00023136"/>
    </source>
</evidence>
<evidence type="ECO:0000256" key="1">
    <source>
        <dbReference type="ARBA" id="ARBA00004141"/>
    </source>
</evidence>
<dbReference type="EC" id="7.2.2.10" evidence="16"/>
<dbReference type="InterPro" id="IPR023298">
    <property type="entry name" value="ATPase_P-typ_TM_dom_sf"/>
</dbReference>
<feature type="transmembrane region" description="Helical" evidence="16">
    <location>
        <begin position="1041"/>
        <end position="1060"/>
    </location>
</feature>
<feature type="transmembrane region" description="Helical" evidence="16">
    <location>
        <begin position="335"/>
        <end position="355"/>
    </location>
</feature>
<dbReference type="FunFam" id="3.40.50.1000:FF:000028">
    <property type="entry name" value="Calcium-transporting P-type ATPase, putative"/>
    <property type="match status" value="1"/>
</dbReference>
<dbReference type="InterPro" id="IPR001757">
    <property type="entry name" value="P_typ_ATPase"/>
</dbReference>
<evidence type="ECO:0000256" key="11">
    <source>
        <dbReference type="ARBA" id="ARBA00022989"/>
    </source>
</evidence>
<protein>
    <recommendedName>
        <fullName evidence="16">Calcium-transporting ATPase</fullName>
        <ecNumber evidence="16">7.2.2.10</ecNumber>
    </recommendedName>
</protein>
<evidence type="ECO:0000256" key="6">
    <source>
        <dbReference type="ARBA" id="ARBA00022741"/>
    </source>
</evidence>
<dbReference type="InterPro" id="IPR023214">
    <property type="entry name" value="HAD_sf"/>
</dbReference>
<keyword evidence="4 16" id="KW-0109">Calcium transport</keyword>
<dbReference type="AlphaFoldDB" id="A0A9W8G945"/>
<keyword evidence="13 16" id="KW-0472">Membrane</keyword>
<dbReference type="Pfam" id="PF08282">
    <property type="entry name" value="Hydrolase_3"/>
    <property type="match status" value="1"/>
</dbReference>
<dbReference type="Gene3D" id="1.20.1110.10">
    <property type="entry name" value="Calcium-transporting ATPase, transmembrane domain"/>
    <property type="match status" value="1"/>
</dbReference>
<dbReference type="Pfam" id="PF00689">
    <property type="entry name" value="Cation_ATPase_C"/>
    <property type="match status" value="1"/>
</dbReference>
<dbReference type="SFLD" id="SFLDF00027">
    <property type="entry name" value="p-type_atpase"/>
    <property type="match status" value="1"/>
</dbReference>
<dbReference type="EMBL" id="JANBTW010000017">
    <property type="protein sequence ID" value="KAJ2678798.1"/>
    <property type="molecule type" value="Genomic_DNA"/>
</dbReference>
<dbReference type="FunFam" id="2.70.150.10:FF:000014">
    <property type="entry name" value="Calcium-transporting ATPase, putative"/>
    <property type="match status" value="1"/>
</dbReference>
<evidence type="ECO:0000256" key="9">
    <source>
        <dbReference type="ARBA" id="ARBA00022842"/>
    </source>
</evidence>
<keyword evidence="10" id="KW-1278">Translocase</keyword>
<dbReference type="FunFam" id="3.40.1110.10:FF:000003">
    <property type="entry name" value="Calcium-transporting ATPase"/>
    <property type="match status" value="1"/>
</dbReference>
<dbReference type="InterPro" id="IPR036412">
    <property type="entry name" value="HAD-like_sf"/>
</dbReference>
<keyword evidence="3" id="KW-0597">Phosphoprotein</keyword>
<sequence>MPSTGAIVGIIIAIFFGLALVVGFVLGMVLLRLRHNSKKIRKQELEEEKEQKQQELKKLEEAKGKAGEGRPSASKMDEAYRKTTQEVLDHFHVIAEDGLTDSQVFERQKKHGFNELPEDPPTPLLKLILEQFQDQLVVILLISALVSLVLAFFEDTQDKLTAYVEPIVIMLILVANATVGVLQEASAEHAIAALKEYSPDECRVLRNGNQVKVHARELVPGDIVVISVGDKIPADARVLMVESSVMRVDQALLTGESVSVSKRTEPLGNSKSRVVVQDQINMVFAGTSVVFGRARCVVTATGPSTAIGDIHSSITDQIAEKTPLKKKLDDFGDTLAKVITVICILVWVINVRHFGDASHHGWVRGAVYYFKIAVALAVAAIPEGLAVIITTCLALGTRRMAEKHAIVRSLPSVETLGCTSVICSDKTGTLTTNQMSVSHIVVLDSKGRASELGVTGTSFGPEGHVVIGGAPVKNVAADADAVPGSTEALKDVILVSALCNDATITYNHEKDTYHHVGEPTEAALKALVEKLGTHDPVFNATLGELSKADRSQACCQWVQHRYRRQQTLEFTRERKSMSVVVSDQGTERLLVKGAPENVLSRCAFAQVGSSAVEMTQEMRAELIARASQLGAESALRTMALAVRNTGGLVETKDVDFEAVESQLTFVGLVGMHDPPRPEVRDSIVHCREAGIRVIVITGDSKHTAESVCRAIGVISPDAQGKVSYTGAEFDALDAQEQLECIKHARLFARTEPQHKMRLVTLLQQQGHVVAMTGDGVNDAPALKKADIGVAMGTGTDVAKLAADMVLANDNFATIEMAVAEGRSIYDNTKQFIRYLISSNIGEVVSIFLTVLLNMPEALIPVQLLWVNLVTDGLPATALGFNPPDPHIMQHKPRSARQPIVSGWLLLRYVIIGLYVGVATVFGYAWHFMYSPNGPQISYHELTNFHQCDRLFGDKLDCTVFGGQNAVIASTISLSILVSIEMFNAMNSLSENASLLEVPLWCNPSLIGAIMLSFVLHFMILYVPFFNTIFSVAPLGWVEWEAVLYISVPIILVDELLKWYARSFVDPPASLPAGEAGIKKNQ</sequence>
<keyword evidence="7 16" id="KW-0106">Calcium</keyword>
<dbReference type="FunFam" id="1.20.1110.10:FF:000065">
    <property type="entry name" value="Sarcoplasmic/endoplasmic reticulum calcium ATPase 1"/>
    <property type="match status" value="1"/>
</dbReference>
<dbReference type="InterPro" id="IPR004014">
    <property type="entry name" value="ATPase_P-typ_cation-transptr_N"/>
</dbReference>
<dbReference type="SUPFAM" id="SSF81653">
    <property type="entry name" value="Calcium ATPase, transduction domain A"/>
    <property type="match status" value="1"/>
</dbReference>
<dbReference type="FunFam" id="1.20.1110.10:FF:000037">
    <property type="entry name" value="Calcium-transporting ATPase, putative"/>
    <property type="match status" value="1"/>
</dbReference>
<dbReference type="Pfam" id="PF00690">
    <property type="entry name" value="Cation_ATPase_N"/>
    <property type="match status" value="1"/>
</dbReference>
<dbReference type="PROSITE" id="PS00154">
    <property type="entry name" value="ATPASE_E1_E2"/>
    <property type="match status" value="1"/>
</dbReference>
<feature type="transmembrane region" description="Helical" evidence="16">
    <location>
        <begin position="160"/>
        <end position="182"/>
    </location>
</feature>
<feature type="transmembrane region" description="Helical" evidence="16">
    <location>
        <begin position="6"/>
        <end position="31"/>
    </location>
</feature>
<dbReference type="GO" id="GO:0005388">
    <property type="term" value="F:P-type calcium transporter activity"/>
    <property type="evidence" value="ECO:0007669"/>
    <property type="project" value="UniProtKB-EC"/>
</dbReference>
<evidence type="ECO:0000313" key="19">
    <source>
        <dbReference type="EMBL" id="KAJ2678798.1"/>
    </source>
</evidence>
<evidence type="ECO:0000256" key="2">
    <source>
        <dbReference type="ARBA" id="ARBA00022448"/>
    </source>
</evidence>
<proteinExistence type="inferred from homology"/>
<dbReference type="Gene3D" id="2.70.150.10">
    <property type="entry name" value="Calcium-transporting ATPase, cytoplasmic transduction domain A"/>
    <property type="match status" value="1"/>
</dbReference>
<organism evidence="19 20">
    <name type="scientific">Coemansia spiralis</name>
    <dbReference type="NCBI Taxonomy" id="417178"/>
    <lineage>
        <taxon>Eukaryota</taxon>
        <taxon>Fungi</taxon>
        <taxon>Fungi incertae sedis</taxon>
        <taxon>Zoopagomycota</taxon>
        <taxon>Kickxellomycotina</taxon>
        <taxon>Kickxellomycetes</taxon>
        <taxon>Kickxellales</taxon>
        <taxon>Kickxellaceae</taxon>
        <taxon>Coemansia</taxon>
    </lineage>
</organism>
<evidence type="ECO:0000256" key="10">
    <source>
        <dbReference type="ARBA" id="ARBA00022967"/>
    </source>
</evidence>
<evidence type="ECO:0000256" key="7">
    <source>
        <dbReference type="ARBA" id="ARBA00022837"/>
    </source>
</evidence>
<dbReference type="SFLD" id="SFLDG00002">
    <property type="entry name" value="C1.7:_P-type_atpase_like"/>
    <property type="match status" value="1"/>
</dbReference>
<dbReference type="PRINTS" id="PR00119">
    <property type="entry name" value="CATATPASE"/>
</dbReference>
<feature type="compositionally biased region" description="Basic and acidic residues" evidence="17">
    <location>
        <begin position="49"/>
        <end position="68"/>
    </location>
</feature>
<dbReference type="InterPro" id="IPR044492">
    <property type="entry name" value="P_typ_ATPase_HD_dom"/>
</dbReference>
<evidence type="ECO:0000313" key="20">
    <source>
        <dbReference type="Proteomes" id="UP001151518"/>
    </source>
</evidence>
<dbReference type="InterPro" id="IPR005782">
    <property type="entry name" value="P-type_ATPase_IIA"/>
</dbReference>
<dbReference type="SFLD" id="SFLDS00003">
    <property type="entry name" value="Haloacid_Dehalogenase"/>
    <property type="match status" value="1"/>
</dbReference>
<keyword evidence="6 16" id="KW-0547">Nucleotide-binding</keyword>
<evidence type="ECO:0000256" key="4">
    <source>
        <dbReference type="ARBA" id="ARBA00022568"/>
    </source>
</evidence>
<evidence type="ECO:0000256" key="8">
    <source>
        <dbReference type="ARBA" id="ARBA00022840"/>
    </source>
</evidence>
<dbReference type="InterPro" id="IPR008250">
    <property type="entry name" value="ATPase_P-typ_transduc_dom_A_sf"/>
</dbReference>
<evidence type="ECO:0000256" key="14">
    <source>
        <dbReference type="ARBA" id="ARBA00038148"/>
    </source>
</evidence>
<gene>
    <name evidence="19" type="ORF">GGI25_001990</name>
</gene>
<evidence type="ECO:0000256" key="12">
    <source>
        <dbReference type="ARBA" id="ARBA00023065"/>
    </source>
</evidence>
<dbReference type="OrthoDB" id="3352408at2759"/>
<keyword evidence="2 16" id="KW-0813">Transport</keyword>
<dbReference type="InterPro" id="IPR018303">
    <property type="entry name" value="ATPase_P-typ_P_site"/>
</dbReference>
<evidence type="ECO:0000256" key="16">
    <source>
        <dbReference type="RuleBase" id="RU361146"/>
    </source>
</evidence>
<keyword evidence="9" id="KW-0460">Magnesium</keyword>
<dbReference type="PANTHER" id="PTHR42861">
    <property type="entry name" value="CALCIUM-TRANSPORTING ATPASE"/>
    <property type="match status" value="1"/>
</dbReference>
<keyword evidence="5 16" id="KW-0812">Transmembrane</keyword>
<feature type="transmembrane region" description="Helical" evidence="16">
    <location>
        <begin position="904"/>
        <end position="925"/>
    </location>
</feature>
<comment type="subcellular location">
    <subcellularLocation>
        <location evidence="1 16">Membrane</location>
        <topology evidence="1 16">Multi-pass membrane protein</topology>
    </subcellularLocation>
</comment>
<keyword evidence="8 16" id="KW-0067">ATP-binding</keyword>
<dbReference type="Gene3D" id="3.40.1110.10">
    <property type="entry name" value="Calcium-transporting ATPase, cytoplasmic domain N"/>
    <property type="match status" value="1"/>
</dbReference>
<dbReference type="NCBIfam" id="TIGR01116">
    <property type="entry name" value="ATPase-IIA1_Ca"/>
    <property type="match status" value="1"/>
</dbReference>
<comment type="similarity">
    <text evidence="14 16">Belongs to the cation transport ATPase (P-type) (TC 3.A.3) family.</text>
</comment>
<dbReference type="InterPro" id="IPR006068">
    <property type="entry name" value="ATPase_P-typ_cation-transptr_C"/>
</dbReference>
<evidence type="ECO:0000256" key="5">
    <source>
        <dbReference type="ARBA" id="ARBA00022692"/>
    </source>
</evidence>
<dbReference type="InterPro" id="IPR023299">
    <property type="entry name" value="ATPase_P-typ_cyto_dom_N"/>
</dbReference>
<dbReference type="Gene3D" id="3.40.50.1000">
    <property type="entry name" value="HAD superfamily/HAD-like"/>
    <property type="match status" value="1"/>
</dbReference>
<feature type="transmembrane region" description="Helical" evidence="16">
    <location>
        <begin position="997"/>
        <end position="1021"/>
    </location>
</feature>
<keyword evidence="12 16" id="KW-0406">Ion transport</keyword>
<feature type="transmembrane region" description="Helical" evidence="16">
    <location>
        <begin position="965"/>
        <end position="985"/>
    </location>
</feature>
<keyword evidence="11 16" id="KW-1133">Transmembrane helix</keyword>
<accession>A0A9W8G945</accession>
<dbReference type="NCBIfam" id="TIGR01494">
    <property type="entry name" value="ATPase_P-type"/>
    <property type="match status" value="3"/>
</dbReference>
<comment type="function">
    <text evidence="16">Catalyzes the hydrolysis of ATP coupled with the transport of calcium.</text>
</comment>
<reference evidence="19" key="1">
    <citation type="submission" date="2022-07" db="EMBL/GenBank/DDBJ databases">
        <title>Phylogenomic reconstructions and comparative analyses of Kickxellomycotina fungi.</title>
        <authorList>
            <person name="Reynolds N.K."/>
            <person name="Stajich J.E."/>
            <person name="Barry K."/>
            <person name="Grigoriev I.V."/>
            <person name="Crous P."/>
            <person name="Smith M.E."/>
        </authorList>
    </citation>
    <scope>NUCLEOTIDE SEQUENCE</scope>
    <source>
        <strain evidence="19">NRRL 3115</strain>
    </source>
</reference>
<evidence type="ECO:0000256" key="3">
    <source>
        <dbReference type="ARBA" id="ARBA00022553"/>
    </source>
</evidence>
<dbReference type="GO" id="GO:0005524">
    <property type="term" value="F:ATP binding"/>
    <property type="evidence" value="ECO:0007669"/>
    <property type="project" value="UniProtKB-KW"/>
</dbReference>
<name>A0A9W8G945_9FUNG</name>
<dbReference type="InterPro" id="IPR059000">
    <property type="entry name" value="ATPase_P-type_domA"/>
</dbReference>
<comment type="caution">
    <text evidence="16">Lacks conserved residue(s) required for the propagation of feature annotation.</text>
</comment>
<feature type="transmembrane region" description="Helical" evidence="16">
    <location>
        <begin position="136"/>
        <end position="154"/>
    </location>
</feature>
<dbReference type="GO" id="GO:0016020">
    <property type="term" value="C:membrane"/>
    <property type="evidence" value="ECO:0007669"/>
    <property type="project" value="UniProtKB-SubCell"/>
</dbReference>
<dbReference type="SUPFAM" id="SSF81665">
    <property type="entry name" value="Calcium ATPase, transmembrane domain M"/>
    <property type="match status" value="1"/>
</dbReference>
<dbReference type="SMART" id="SM00831">
    <property type="entry name" value="Cation_ATPase_N"/>
    <property type="match status" value="1"/>
</dbReference>
<feature type="transmembrane region" description="Helical" evidence="16">
    <location>
        <begin position="367"/>
        <end position="395"/>
    </location>
</feature>
<evidence type="ECO:0000256" key="17">
    <source>
        <dbReference type="SAM" id="MobiDB-lite"/>
    </source>
</evidence>
<feature type="region of interest" description="Disordered" evidence="17">
    <location>
        <begin position="43"/>
        <end position="78"/>
    </location>
</feature>
<evidence type="ECO:0000256" key="15">
    <source>
        <dbReference type="ARBA" id="ARBA00048694"/>
    </source>
</evidence>
<feature type="domain" description="Cation-transporting P-type ATPase N-terminal" evidence="18">
    <location>
        <begin position="78"/>
        <end position="152"/>
    </location>
</feature>
<dbReference type="SUPFAM" id="SSF56784">
    <property type="entry name" value="HAD-like"/>
    <property type="match status" value="1"/>
</dbReference>